<evidence type="ECO:0000313" key="3">
    <source>
        <dbReference type="Proteomes" id="UP000525078"/>
    </source>
</evidence>
<sequence>MILKRSTINSMNRARLVYF</sequence>
<evidence type="ECO:0000313" key="4">
    <source>
        <dbReference type="Proteomes" id="UP000583929"/>
    </source>
</evidence>
<dbReference type="Proteomes" id="UP000583929">
    <property type="component" value="Unassembled WGS sequence"/>
</dbReference>
<dbReference type="EMBL" id="JAATIQ010000029">
    <property type="protein sequence ID" value="KAF4398159.1"/>
    <property type="molecule type" value="Genomic_DNA"/>
</dbReference>
<gene>
    <name evidence="1" type="ORF">F8388_023896</name>
    <name evidence="2" type="ORF">G4B88_019880</name>
</gene>
<evidence type="ECO:0000313" key="2">
    <source>
        <dbReference type="EMBL" id="KAF4398159.1"/>
    </source>
</evidence>
<dbReference type="AlphaFoldDB" id="A0A7J6HTS8"/>
<protein>
    <submittedName>
        <fullName evidence="2">Uncharacterized protein</fullName>
    </submittedName>
</protein>
<comment type="caution">
    <text evidence="2">The sequence shown here is derived from an EMBL/GenBank/DDBJ whole genome shotgun (WGS) entry which is preliminary data.</text>
</comment>
<keyword evidence="4" id="KW-1185">Reference proteome</keyword>
<organism evidence="2 4">
    <name type="scientific">Cannabis sativa</name>
    <name type="common">Hemp</name>
    <name type="synonym">Marijuana</name>
    <dbReference type="NCBI Taxonomy" id="3483"/>
    <lineage>
        <taxon>Eukaryota</taxon>
        <taxon>Viridiplantae</taxon>
        <taxon>Streptophyta</taxon>
        <taxon>Embryophyta</taxon>
        <taxon>Tracheophyta</taxon>
        <taxon>Spermatophyta</taxon>
        <taxon>Magnoliopsida</taxon>
        <taxon>eudicotyledons</taxon>
        <taxon>Gunneridae</taxon>
        <taxon>Pentapetalae</taxon>
        <taxon>rosids</taxon>
        <taxon>fabids</taxon>
        <taxon>Rosales</taxon>
        <taxon>Cannabaceae</taxon>
        <taxon>Cannabis</taxon>
    </lineage>
</organism>
<proteinExistence type="predicted"/>
<dbReference type="Proteomes" id="UP000525078">
    <property type="component" value="Unassembled WGS sequence"/>
</dbReference>
<name>A0A7J6HTS8_CANSA</name>
<accession>A0A7J6HTS8</accession>
<evidence type="ECO:0000313" key="1">
    <source>
        <dbReference type="EMBL" id="KAF4362044.1"/>
    </source>
</evidence>
<dbReference type="EMBL" id="JAATIP010000186">
    <property type="protein sequence ID" value="KAF4362044.1"/>
    <property type="molecule type" value="Genomic_DNA"/>
</dbReference>
<reference evidence="3 4" key="1">
    <citation type="journal article" date="2020" name="bioRxiv">
        <title>Sequence and annotation of 42 cannabis genomes reveals extensive copy number variation in cannabinoid synthesis and pathogen resistance genes.</title>
        <authorList>
            <person name="Mckernan K.J."/>
            <person name="Helbert Y."/>
            <person name="Kane L.T."/>
            <person name="Ebling H."/>
            <person name="Zhang L."/>
            <person name="Liu B."/>
            <person name="Eaton Z."/>
            <person name="Mclaughlin S."/>
            <person name="Kingan S."/>
            <person name="Baybayan P."/>
            <person name="Concepcion G."/>
            <person name="Jordan M."/>
            <person name="Riva A."/>
            <person name="Barbazuk W."/>
            <person name="Harkins T."/>
        </authorList>
    </citation>
    <scope>NUCLEOTIDE SEQUENCE [LARGE SCALE GENOMIC DNA]</scope>
    <source>
        <strain evidence="3 4">cv. Jamaican Lion 4</strain>
        <strain evidence="2">Father</strain>
        <strain evidence="1">Mother</strain>
        <tissue evidence="2">Leaf</tissue>
    </source>
</reference>